<dbReference type="PANTHER" id="PTHR42944">
    <property type="entry name" value="ADENINE DNA GLYCOSYLASE"/>
    <property type="match status" value="1"/>
</dbReference>
<accession>A0A382SMW5</accession>
<dbReference type="GO" id="GO:0051539">
    <property type="term" value="F:4 iron, 4 sulfur cluster binding"/>
    <property type="evidence" value="ECO:0007669"/>
    <property type="project" value="UniProtKB-KW"/>
</dbReference>
<keyword evidence="11" id="KW-0411">Iron-sulfur</keyword>
<evidence type="ECO:0000313" key="15">
    <source>
        <dbReference type="EMBL" id="SVD10902.1"/>
    </source>
</evidence>
<dbReference type="PROSITE" id="PS01155">
    <property type="entry name" value="ENDONUCLEASE_III_2"/>
    <property type="match status" value="1"/>
</dbReference>
<keyword evidence="10" id="KW-0408">Iron</keyword>
<comment type="catalytic activity">
    <reaction evidence="1">
        <text>Hydrolyzes free adenine bases from 7,8-dihydro-8-oxoguanine:adenine mismatched double-stranded DNA, leaving an apurinic site.</text>
        <dbReference type="EC" id="3.2.2.31"/>
    </reaction>
</comment>
<dbReference type="Pfam" id="PF00633">
    <property type="entry name" value="HHH"/>
    <property type="match status" value="1"/>
</dbReference>
<keyword evidence="7" id="KW-0479">Metal-binding</keyword>
<dbReference type="InterPro" id="IPR029119">
    <property type="entry name" value="MutY_C"/>
</dbReference>
<dbReference type="GO" id="GO:0032357">
    <property type="term" value="F:oxidized purine DNA binding"/>
    <property type="evidence" value="ECO:0007669"/>
    <property type="project" value="TreeGrafter"/>
</dbReference>
<proteinExistence type="inferred from homology"/>
<dbReference type="AlphaFoldDB" id="A0A382SMW5"/>
<keyword evidence="12" id="KW-0234">DNA repair</keyword>
<keyword evidence="6" id="KW-0004">4Fe-4S</keyword>
<feature type="non-terminal residue" evidence="15">
    <location>
        <position position="1"/>
    </location>
</feature>
<dbReference type="SUPFAM" id="SSF48150">
    <property type="entry name" value="DNA-glycosylase"/>
    <property type="match status" value="1"/>
</dbReference>
<evidence type="ECO:0000256" key="4">
    <source>
        <dbReference type="ARBA" id="ARBA00012045"/>
    </source>
</evidence>
<name>A0A382SMW5_9ZZZZ</name>
<comment type="cofactor">
    <cofactor evidence="2">
        <name>[4Fe-4S] cluster</name>
        <dbReference type="ChEBI" id="CHEBI:49883"/>
    </cofactor>
</comment>
<dbReference type="InterPro" id="IPR004036">
    <property type="entry name" value="Endonuclease-III-like_CS2"/>
</dbReference>
<evidence type="ECO:0000256" key="1">
    <source>
        <dbReference type="ARBA" id="ARBA00000843"/>
    </source>
</evidence>
<keyword evidence="8" id="KW-0227">DNA damage</keyword>
<dbReference type="GO" id="GO:0046872">
    <property type="term" value="F:metal ion binding"/>
    <property type="evidence" value="ECO:0007669"/>
    <property type="project" value="UniProtKB-KW"/>
</dbReference>
<evidence type="ECO:0000256" key="2">
    <source>
        <dbReference type="ARBA" id="ARBA00001966"/>
    </source>
</evidence>
<sequence>IPFYERFVRRFPDVASLARAKIDTVLGYWTGLGYYARARNLHRAARMILREHGGVFPDRLETVMALPGVGRSTAGAILSLAGDQRHPILDGNVRRVLARYFAVSGDVSRQEVQKKLWQRIEVVLPKSGAQAARFNQAMMDLGALLCKRSRPQCMICPLAEGCRARALGAPEAFPHRRQKRVRPTREVTMLIITDPQGRVLLERRPASGIWGGLWSFPECLPGETPTRWCQQTFNIRATKSPGLPVIHHAFTHFFLKIQPQQLRVSAAAGARIGSRGRTWVCPGTPGRRGLPAPVKKLLEQLDSQS</sequence>
<dbReference type="GO" id="GO:0006298">
    <property type="term" value="P:mismatch repair"/>
    <property type="evidence" value="ECO:0007669"/>
    <property type="project" value="TreeGrafter"/>
</dbReference>
<evidence type="ECO:0000256" key="7">
    <source>
        <dbReference type="ARBA" id="ARBA00022723"/>
    </source>
</evidence>
<evidence type="ECO:0000256" key="8">
    <source>
        <dbReference type="ARBA" id="ARBA00022763"/>
    </source>
</evidence>
<dbReference type="InterPro" id="IPR003265">
    <property type="entry name" value="HhH-GPD_domain"/>
</dbReference>
<reference evidence="15" key="1">
    <citation type="submission" date="2018-05" db="EMBL/GenBank/DDBJ databases">
        <authorList>
            <person name="Lanie J.A."/>
            <person name="Ng W.-L."/>
            <person name="Kazmierczak K.M."/>
            <person name="Andrzejewski T.M."/>
            <person name="Davidsen T.M."/>
            <person name="Wayne K.J."/>
            <person name="Tettelin H."/>
            <person name="Glass J.I."/>
            <person name="Rusch D."/>
            <person name="Podicherti R."/>
            <person name="Tsui H.-C.T."/>
            <person name="Winkler M.E."/>
        </authorList>
    </citation>
    <scope>NUCLEOTIDE SEQUENCE</scope>
</reference>
<dbReference type="InterPro" id="IPR044298">
    <property type="entry name" value="MIG/MutY"/>
</dbReference>
<dbReference type="GO" id="GO:0034039">
    <property type="term" value="F:8-oxo-7,8-dihydroguanine DNA N-glycosylase activity"/>
    <property type="evidence" value="ECO:0007669"/>
    <property type="project" value="TreeGrafter"/>
</dbReference>
<dbReference type="GO" id="GO:0000701">
    <property type="term" value="F:purine-specific mismatch base pair DNA N-glycosylase activity"/>
    <property type="evidence" value="ECO:0007669"/>
    <property type="project" value="UniProtKB-EC"/>
</dbReference>
<dbReference type="Pfam" id="PF14815">
    <property type="entry name" value="NUDIX_4"/>
    <property type="match status" value="1"/>
</dbReference>
<comment type="similarity">
    <text evidence="3">Belongs to the Nth/MutY family.</text>
</comment>
<dbReference type="GO" id="GO:0035485">
    <property type="term" value="F:adenine/guanine mispair binding"/>
    <property type="evidence" value="ECO:0007669"/>
    <property type="project" value="TreeGrafter"/>
</dbReference>
<dbReference type="Gene3D" id="1.10.1670.10">
    <property type="entry name" value="Helix-hairpin-Helix base-excision DNA repair enzymes (C-terminal)"/>
    <property type="match status" value="1"/>
</dbReference>
<keyword evidence="9" id="KW-0378">Hydrolase</keyword>
<dbReference type="Gene3D" id="1.10.340.30">
    <property type="entry name" value="Hypothetical protein, domain 2"/>
    <property type="match status" value="1"/>
</dbReference>
<dbReference type="SUPFAM" id="SSF55811">
    <property type="entry name" value="Nudix"/>
    <property type="match status" value="1"/>
</dbReference>
<evidence type="ECO:0000256" key="6">
    <source>
        <dbReference type="ARBA" id="ARBA00022485"/>
    </source>
</evidence>
<keyword evidence="13" id="KW-0326">Glycosidase</keyword>
<dbReference type="InterPro" id="IPR000445">
    <property type="entry name" value="HhH_motif"/>
</dbReference>
<dbReference type="EC" id="3.2.2.31" evidence="4"/>
<dbReference type="CDD" id="cd03431">
    <property type="entry name" value="NUDIX_DNA_Glycosylase_C-MutY"/>
    <property type="match status" value="1"/>
</dbReference>
<dbReference type="EMBL" id="UINC01130071">
    <property type="protein sequence ID" value="SVD10902.1"/>
    <property type="molecule type" value="Genomic_DNA"/>
</dbReference>
<dbReference type="GO" id="GO:0006284">
    <property type="term" value="P:base-excision repair"/>
    <property type="evidence" value="ECO:0007669"/>
    <property type="project" value="InterPro"/>
</dbReference>
<dbReference type="CDD" id="cd00056">
    <property type="entry name" value="ENDO3c"/>
    <property type="match status" value="1"/>
</dbReference>
<dbReference type="PANTHER" id="PTHR42944:SF1">
    <property type="entry name" value="ADENINE DNA GLYCOSYLASE"/>
    <property type="match status" value="1"/>
</dbReference>
<organism evidence="15">
    <name type="scientific">marine metagenome</name>
    <dbReference type="NCBI Taxonomy" id="408172"/>
    <lineage>
        <taxon>unclassified sequences</taxon>
        <taxon>metagenomes</taxon>
        <taxon>ecological metagenomes</taxon>
    </lineage>
</organism>
<dbReference type="Gene3D" id="3.90.79.10">
    <property type="entry name" value="Nucleoside Triphosphate Pyrophosphohydrolase"/>
    <property type="match status" value="1"/>
</dbReference>
<evidence type="ECO:0000256" key="10">
    <source>
        <dbReference type="ARBA" id="ARBA00023004"/>
    </source>
</evidence>
<dbReference type="InterPro" id="IPR023170">
    <property type="entry name" value="HhH_base_excis_C"/>
</dbReference>
<evidence type="ECO:0000256" key="5">
    <source>
        <dbReference type="ARBA" id="ARBA00022023"/>
    </source>
</evidence>
<feature type="domain" description="HhH-GPD" evidence="14">
    <location>
        <begin position="1"/>
        <end position="144"/>
    </location>
</feature>
<evidence type="ECO:0000256" key="11">
    <source>
        <dbReference type="ARBA" id="ARBA00023014"/>
    </source>
</evidence>
<dbReference type="InterPro" id="IPR015797">
    <property type="entry name" value="NUDIX_hydrolase-like_dom_sf"/>
</dbReference>
<gene>
    <name evidence="15" type="ORF">METZ01_LOCUS363756</name>
</gene>
<dbReference type="SMART" id="SM00478">
    <property type="entry name" value="ENDO3c"/>
    <property type="match status" value="1"/>
</dbReference>
<dbReference type="Pfam" id="PF00730">
    <property type="entry name" value="HhH-GPD"/>
    <property type="match status" value="1"/>
</dbReference>
<evidence type="ECO:0000256" key="12">
    <source>
        <dbReference type="ARBA" id="ARBA00023204"/>
    </source>
</evidence>
<dbReference type="InterPro" id="IPR011257">
    <property type="entry name" value="DNA_glycosylase"/>
</dbReference>
<evidence type="ECO:0000259" key="14">
    <source>
        <dbReference type="SMART" id="SM00478"/>
    </source>
</evidence>
<evidence type="ECO:0000256" key="9">
    <source>
        <dbReference type="ARBA" id="ARBA00022801"/>
    </source>
</evidence>
<evidence type="ECO:0000256" key="13">
    <source>
        <dbReference type="ARBA" id="ARBA00023295"/>
    </source>
</evidence>
<protein>
    <recommendedName>
        <fullName evidence="5">Adenine DNA glycosylase</fullName>
        <ecNumber evidence="4">3.2.2.31</ecNumber>
    </recommendedName>
</protein>
<evidence type="ECO:0000256" key="3">
    <source>
        <dbReference type="ARBA" id="ARBA00008343"/>
    </source>
</evidence>